<reference evidence="2 3" key="1">
    <citation type="journal article" date="2017" name="Int. J. Syst. Evol. Microbiol.">
        <title>Arachidicoccus ginsenosidivorans sp. nov., with ginsenoside-converting activity isolated from ginseng cultivating soil.</title>
        <authorList>
            <person name="Siddiqi M.Z."/>
            <person name="Aslam Z."/>
            <person name="Im W.T."/>
        </authorList>
    </citation>
    <scope>NUCLEOTIDE SEQUENCE [LARGE SCALE GENOMIC DNA]</scope>
    <source>
        <strain evidence="2 3">Gsoil 809</strain>
    </source>
</reference>
<evidence type="ECO:0000313" key="3">
    <source>
        <dbReference type="Proteomes" id="UP000321291"/>
    </source>
</evidence>
<dbReference type="EMBL" id="CP042434">
    <property type="protein sequence ID" value="QEC71337.1"/>
    <property type="molecule type" value="Genomic_DNA"/>
</dbReference>
<proteinExistence type="predicted"/>
<sequence>MPLSIVVQGWLLIVFGIALWYFTAKRMKQRRCFDVLHLVHGYRLDDIEKVLMNNFRIAHLETDPENQLITALTRFSLLSWGEQITIIFLKEGDILINSRTVGNVQPVTIVKDRLNIKRLKALLT</sequence>
<name>A0A5B8VIC7_9BACT</name>
<accession>A0A5B8VIC7</accession>
<dbReference type="AlphaFoldDB" id="A0A5B8VIC7"/>
<keyword evidence="3" id="KW-1185">Reference proteome</keyword>
<dbReference type="KEGG" id="agi:FSB73_06270"/>
<protein>
    <submittedName>
        <fullName evidence="2">Uncharacterized protein</fullName>
    </submittedName>
</protein>
<gene>
    <name evidence="2" type="ORF">FSB73_06270</name>
</gene>
<feature type="transmembrane region" description="Helical" evidence="1">
    <location>
        <begin position="6"/>
        <end position="23"/>
    </location>
</feature>
<evidence type="ECO:0000313" key="2">
    <source>
        <dbReference type="EMBL" id="QEC71337.1"/>
    </source>
</evidence>
<evidence type="ECO:0000256" key="1">
    <source>
        <dbReference type="SAM" id="Phobius"/>
    </source>
</evidence>
<keyword evidence="1" id="KW-0472">Membrane</keyword>
<keyword evidence="1" id="KW-1133">Transmembrane helix</keyword>
<organism evidence="2 3">
    <name type="scientific">Arachidicoccus ginsenosidivorans</name>
    <dbReference type="NCBI Taxonomy" id="496057"/>
    <lineage>
        <taxon>Bacteria</taxon>
        <taxon>Pseudomonadati</taxon>
        <taxon>Bacteroidota</taxon>
        <taxon>Chitinophagia</taxon>
        <taxon>Chitinophagales</taxon>
        <taxon>Chitinophagaceae</taxon>
        <taxon>Arachidicoccus</taxon>
    </lineage>
</organism>
<keyword evidence="1" id="KW-0812">Transmembrane</keyword>
<dbReference type="Proteomes" id="UP000321291">
    <property type="component" value="Chromosome"/>
</dbReference>